<keyword evidence="1 7" id="KW-0436">Ligase</keyword>
<keyword evidence="6 7" id="KW-0342">GTP-binding</keyword>
<feature type="active site" description="Proton donor" evidence="7">
    <location>
        <position position="42"/>
    </location>
</feature>
<organism evidence="8 9">
    <name type="scientific">Methylocystis bryophila</name>
    <dbReference type="NCBI Taxonomy" id="655015"/>
    <lineage>
        <taxon>Bacteria</taxon>
        <taxon>Pseudomonadati</taxon>
        <taxon>Pseudomonadota</taxon>
        <taxon>Alphaproteobacteria</taxon>
        <taxon>Hyphomicrobiales</taxon>
        <taxon>Methylocystaceae</taxon>
        <taxon>Methylocystis</taxon>
    </lineage>
</organism>
<feature type="binding site" evidence="7">
    <location>
        <begin position="261"/>
        <end position="267"/>
    </location>
    <ligand>
        <name>substrate</name>
    </ligand>
</feature>
<feature type="binding site" evidence="7">
    <location>
        <begin position="41"/>
        <end position="43"/>
    </location>
    <ligand>
        <name>GTP</name>
        <dbReference type="ChEBI" id="CHEBI:37565"/>
    </ligand>
</feature>
<keyword evidence="5 7" id="KW-0460">Magnesium</keyword>
<dbReference type="STRING" id="655015.B1812_18850"/>
<dbReference type="Pfam" id="PF00709">
    <property type="entry name" value="Adenylsucc_synt"/>
    <property type="match status" value="2"/>
</dbReference>
<comment type="function">
    <text evidence="7">Plays an important role in the de novo pathway of purine nucleotide biosynthesis. Catalyzes the first committed step in the biosynthesis of AMP from IMP.</text>
</comment>
<evidence type="ECO:0000256" key="5">
    <source>
        <dbReference type="ARBA" id="ARBA00022842"/>
    </source>
</evidence>
<comment type="similarity">
    <text evidence="7">Belongs to the adenylosuccinate synthetase family.</text>
</comment>
<evidence type="ECO:0000256" key="3">
    <source>
        <dbReference type="ARBA" id="ARBA00022741"/>
    </source>
</evidence>
<evidence type="ECO:0000256" key="1">
    <source>
        <dbReference type="ARBA" id="ARBA00022598"/>
    </source>
</evidence>
<dbReference type="GO" id="GO:0005525">
    <property type="term" value="F:GTP binding"/>
    <property type="evidence" value="ECO:0007669"/>
    <property type="project" value="UniProtKB-UniRule"/>
</dbReference>
<sequence length="356" mass="38326">MPVSVVVGGQFGSEGKGKVALYIAERTRAAAVVRVGGTNSGHTAAGRDGVTRALRQLPVSVLAPNAVAVLPAGAIIDPKIFFQEVKELGLGPDRVYVSPYATLITESDKCIESESGLVERVGSTGSGTGAALIRRMRRCSNDEPVLASQHPELAAFVKDTDAYFEHLLSTGERIVIEGSQGFGLSLLHGGFYPYATSRDTTAGAFVSEAGLSPRDVDDITLVMRAFPIRVAGNSGPLFGETSWAALAAKAGLPADFQEFTTSTRRVRRVGRFDANVVLCAIRANKPNRIVLNHFDYFNAAIRQGLFDEESRNLLVEKIERPICRQVDWIGTAPASLLDRIEAFPKNQAARSSKKYM</sequence>
<dbReference type="Gene3D" id="3.90.170.10">
    <property type="entry name" value="Adenylosuccinate Synthetase, subunit A, domain 3"/>
    <property type="match status" value="1"/>
</dbReference>
<evidence type="ECO:0000256" key="4">
    <source>
        <dbReference type="ARBA" id="ARBA00022755"/>
    </source>
</evidence>
<dbReference type="SMART" id="SM00788">
    <property type="entry name" value="Adenylsucc_synt"/>
    <property type="match status" value="1"/>
</dbReference>
<evidence type="ECO:0000256" key="2">
    <source>
        <dbReference type="ARBA" id="ARBA00022723"/>
    </source>
</evidence>
<keyword evidence="9" id="KW-1185">Reference proteome</keyword>
<comment type="catalytic activity">
    <reaction evidence="7">
        <text>IMP + L-aspartate + GTP = N(6)-(1,2-dicarboxyethyl)-AMP + GDP + phosphate + 2 H(+)</text>
        <dbReference type="Rhea" id="RHEA:15753"/>
        <dbReference type="ChEBI" id="CHEBI:15378"/>
        <dbReference type="ChEBI" id="CHEBI:29991"/>
        <dbReference type="ChEBI" id="CHEBI:37565"/>
        <dbReference type="ChEBI" id="CHEBI:43474"/>
        <dbReference type="ChEBI" id="CHEBI:57567"/>
        <dbReference type="ChEBI" id="CHEBI:58053"/>
        <dbReference type="ChEBI" id="CHEBI:58189"/>
        <dbReference type="EC" id="6.3.4.4"/>
    </reaction>
</comment>
<dbReference type="InterPro" id="IPR001114">
    <property type="entry name" value="Adenylosuccinate_synthetase"/>
</dbReference>
<feature type="binding site" description="in other chain" evidence="7">
    <location>
        <position position="124"/>
    </location>
    <ligand>
        <name>IMP</name>
        <dbReference type="ChEBI" id="CHEBI:58053"/>
        <note>ligand shared between dimeric partners</note>
    </ligand>
</feature>
<feature type="binding site" description="in other chain" evidence="7">
    <location>
        <position position="180"/>
    </location>
    <ligand>
        <name>IMP</name>
        <dbReference type="ChEBI" id="CHEBI:58053"/>
        <note>ligand shared between dimeric partners</note>
    </ligand>
</feature>
<keyword evidence="2 7" id="KW-0479">Metal-binding</keyword>
<dbReference type="Gene3D" id="3.40.440.10">
    <property type="entry name" value="Adenylosuccinate Synthetase, subunit A, domain 1"/>
    <property type="match status" value="2"/>
</dbReference>
<dbReference type="KEGG" id="mbry:B1812_18850"/>
<proteinExistence type="inferred from homology"/>
<dbReference type="SUPFAM" id="SSF52540">
    <property type="entry name" value="P-loop containing nucleoside triphosphate hydrolases"/>
    <property type="match status" value="1"/>
</dbReference>
<dbReference type="GO" id="GO:0000287">
    <property type="term" value="F:magnesium ion binding"/>
    <property type="evidence" value="ECO:0007669"/>
    <property type="project" value="UniProtKB-UniRule"/>
</dbReference>
<comment type="subcellular location">
    <subcellularLocation>
        <location evidence="7">Cytoplasm</location>
    </subcellularLocation>
</comment>
<evidence type="ECO:0000256" key="7">
    <source>
        <dbReference type="HAMAP-Rule" id="MF_00011"/>
    </source>
</evidence>
<dbReference type="HAMAP" id="MF_00011">
    <property type="entry name" value="Adenylosucc_synth"/>
    <property type="match status" value="1"/>
</dbReference>
<dbReference type="EMBL" id="CP019948">
    <property type="protein sequence ID" value="ARN82809.1"/>
    <property type="molecule type" value="Genomic_DNA"/>
</dbReference>
<dbReference type="GO" id="GO:0046040">
    <property type="term" value="P:IMP metabolic process"/>
    <property type="evidence" value="ECO:0007669"/>
    <property type="project" value="TreeGrafter"/>
</dbReference>
<comment type="cofactor">
    <cofactor evidence="7">
        <name>Mg(2+)</name>
        <dbReference type="ChEBI" id="CHEBI:18420"/>
    </cofactor>
    <text evidence="7">Binds 1 Mg(2+) ion per subunit.</text>
</comment>
<comment type="subunit">
    <text evidence="7">Homodimer.</text>
</comment>
<feature type="binding site" evidence="7">
    <location>
        <begin position="293"/>
        <end position="295"/>
    </location>
    <ligand>
        <name>GTP</name>
        <dbReference type="ChEBI" id="CHEBI:37565"/>
    </ligand>
</feature>
<comment type="pathway">
    <text evidence="7">Purine metabolism; AMP biosynthesis via de novo pathway; AMP from IMP: step 1/2.</text>
</comment>
<dbReference type="RefSeq" id="WP_085772944.1">
    <property type="nucleotide sequence ID" value="NZ_AP027149.1"/>
</dbReference>
<feature type="binding site" evidence="7">
    <location>
        <position position="138"/>
    </location>
    <ligand>
        <name>IMP</name>
        <dbReference type="ChEBI" id="CHEBI:58053"/>
        <note>ligand shared between dimeric partners</note>
    </ligand>
</feature>
<keyword evidence="7" id="KW-0963">Cytoplasm</keyword>
<dbReference type="GO" id="GO:0005737">
    <property type="term" value="C:cytoplasm"/>
    <property type="evidence" value="ECO:0007669"/>
    <property type="project" value="UniProtKB-SubCell"/>
</dbReference>
<feature type="binding site" evidence="7">
    <location>
        <position position="41"/>
    </location>
    <ligand>
        <name>Mg(2+)</name>
        <dbReference type="ChEBI" id="CHEBI:18420"/>
    </ligand>
</feature>
<dbReference type="EC" id="6.3.4.4" evidence="7"/>
<dbReference type="AlphaFoldDB" id="A0A1W6MZ41"/>
<dbReference type="OrthoDB" id="5524039at2"/>
<evidence type="ECO:0000313" key="8">
    <source>
        <dbReference type="EMBL" id="ARN82809.1"/>
    </source>
</evidence>
<dbReference type="GO" id="GO:0044208">
    <property type="term" value="P:'de novo' AMP biosynthetic process"/>
    <property type="evidence" value="ECO:0007669"/>
    <property type="project" value="UniProtKB-UniRule"/>
</dbReference>
<feature type="binding site" description="in other chain" evidence="7">
    <location>
        <position position="196"/>
    </location>
    <ligand>
        <name>IMP</name>
        <dbReference type="ChEBI" id="CHEBI:58053"/>
        <note>ligand shared between dimeric partners</note>
    </ligand>
</feature>
<evidence type="ECO:0000313" key="9">
    <source>
        <dbReference type="Proteomes" id="UP000193978"/>
    </source>
</evidence>
<dbReference type="InterPro" id="IPR027417">
    <property type="entry name" value="P-loop_NTPase"/>
</dbReference>
<feature type="binding site" description="in other chain" evidence="7">
    <location>
        <position position="265"/>
    </location>
    <ligand>
        <name>IMP</name>
        <dbReference type="ChEBI" id="CHEBI:58053"/>
        <note>ligand shared between dimeric partners</note>
    </ligand>
</feature>
<keyword evidence="4 7" id="KW-0658">Purine biosynthesis</keyword>
<reference evidence="8 9" key="1">
    <citation type="submission" date="2017-02" db="EMBL/GenBank/DDBJ databases">
        <authorList>
            <person name="Peterson S.W."/>
        </authorList>
    </citation>
    <scope>NUCLEOTIDE SEQUENCE [LARGE SCALE GENOMIC DNA]</scope>
    <source>
        <strain evidence="8 9">S285</strain>
    </source>
</reference>
<name>A0A1W6MZ41_9HYPH</name>
<evidence type="ECO:0000256" key="6">
    <source>
        <dbReference type="ARBA" id="ARBA00023134"/>
    </source>
</evidence>
<dbReference type="GO" id="GO:0004019">
    <property type="term" value="F:adenylosuccinate synthase activity"/>
    <property type="evidence" value="ECO:0007669"/>
    <property type="project" value="UniProtKB-UniRule"/>
</dbReference>
<comment type="caution">
    <text evidence="7">Lacks conserved residue(s) required for the propagation of feature annotation.</text>
</comment>
<dbReference type="InterPro" id="IPR042109">
    <property type="entry name" value="Adenylosuccinate_synth_dom1"/>
</dbReference>
<accession>A0A1W6MZ41</accession>
<dbReference type="PANTHER" id="PTHR11846">
    <property type="entry name" value="ADENYLOSUCCINATE SYNTHETASE"/>
    <property type="match status" value="1"/>
</dbReference>
<gene>
    <name evidence="7" type="primary">purA</name>
    <name evidence="8" type="ORF">B1812_18850</name>
</gene>
<keyword evidence="3 7" id="KW-0547">Nucleotide-binding</keyword>
<dbReference type="InterPro" id="IPR042111">
    <property type="entry name" value="Adenylosuccinate_synth_dom3"/>
</dbReference>
<feature type="binding site" evidence="7">
    <location>
        <position position="267"/>
    </location>
    <ligand>
        <name>GTP</name>
        <dbReference type="ChEBI" id="CHEBI:37565"/>
    </ligand>
</feature>
<feature type="binding site" description="in other chain" evidence="7">
    <location>
        <begin position="39"/>
        <end position="42"/>
    </location>
    <ligand>
        <name>IMP</name>
        <dbReference type="ChEBI" id="CHEBI:58053"/>
        <note>ligand shared between dimeric partners</note>
    </ligand>
</feature>
<protein>
    <recommendedName>
        <fullName evidence="7">Adenylosuccinate synthetase</fullName>
        <shortName evidence="7">AMPSase</shortName>
        <shortName evidence="7">AdSS</shortName>
        <ecNumber evidence="7">6.3.4.4</ecNumber>
    </recommendedName>
    <alternativeName>
        <fullName evidence="7">IMP--aspartate ligase</fullName>
    </alternativeName>
</protein>
<dbReference type="UniPathway" id="UPA00075">
    <property type="reaction ID" value="UER00335"/>
</dbReference>
<dbReference type="Proteomes" id="UP000193978">
    <property type="component" value="Chromosome"/>
</dbReference>
<dbReference type="PANTHER" id="PTHR11846:SF0">
    <property type="entry name" value="ADENYLOSUCCINATE SYNTHETASE"/>
    <property type="match status" value="1"/>
</dbReference>